<dbReference type="STRING" id="76728.AQ490_17060"/>
<gene>
    <name evidence="4" type="ORF">AQ490_17060</name>
</gene>
<feature type="transmembrane region" description="Helical" evidence="2">
    <location>
        <begin position="31"/>
        <end position="48"/>
    </location>
</feature>
<dbReference type="OrthoDB" id="9804023at2"/>
<accession>A0A0T6LVY8</accession>
<evidence type="ECO:0000259" key="3">
    <source>
        <dbReference type="SMART" id="SM00460"/>
    </source>
</evidence>
<comment type="caution">
    <text evidence="4">The sequence shown here is derived from an EMBL/GenBank/DDBJ whole genome shotgun (WGS) entry which is preliminary data.</text>
</comment>
<dbReference type="InterPro" id="IPR025403">
    <property type="entry name" value="TgpA-like_C"/>
</dbReference>
<evidence type="ECO:0000256" key="1">
    <source>
        <dbReference type="SAM" id="MobiDB-lite"/>
    </source>
</evidence>
<feature type="transmembrane region" description="Helical" evidence="2">
    <location>
        <begin position="229"/>
        <end position="247"/>
    </location>
</feature>
<keyword evidence="2" id="KW-0812">Transmembrane</keyword>
<feature type="compositionally biased region" description="Polar residues" evidence="1">
    <location>
        <begin position="565"/>
        <end position="574"/>
    </location>
</feature>
<dbReference type="Pfam" id="PF11992">
    <property type="entry name" value="TgpA_N"/>
    <property type="match status" value="1"/>
</dbReference>
<dbReference type="EMBL" id="LLZU01000006">
    <property type="protein sequence ID" value="KRV50176.1"/>
    <property type="molecule type" value="Genomic_DNA"/>
</dbReference>
<dbReference type="Gene3D" id="3.10.620.30">
    <property type="match status" value="1"/>
</dbReference>
<reference evidence="4 5" key="1">
    <citation type="submission" date="2015-10" db="EMBL/GenBank/DDBJ databases">
        <title>Draft genome sequence of pyrrolomycin-producing Streptomyces vitaminophilus.</title>
        <authorList>
            <person name="Graham D.E."/>
            <person name="Mahan K.M."/>
            <person name="Klingeman D.M."/>
            <person name="Hettich R.L."/>
            <person name="Parry R.J."/>
        </authorList>
    </citation>
    <scope>NUCLEOTIDE SEQUENCE [LARGE SCALE GENOMIC DNA]</scope>
    <source>
        <strain evidence="4 5">ATCC 31673</strain>
    </source>
</reference>
<organism evidence="4 5">
    <name type="scientific">Wenjunlia vitaminophila</name>
    <name type="common">Streptomyces vitaminophilus</name>
    <dbReference type="NCBI Taxonomy" id="76728"/>
    <lineage>
        <taxon>Bacteria</taxon>
        <taxon>Bacillati</taxon>
        <taxon>Actinomycetota</taxon>
        <taxon>Actinomycetes</taxon>
        <taxon>Kitasatosporales</taxon>
        <taxon>Streptomycetaceae</taxon>
        <taxon>Wenjunlia</taxon>
    </lineage>
</organism>
<sequence>MSSQVRLTAFAALASVLTGCALLPLVSPSGWLAQAALLVVAQGAVGLLGRRAPLPRPVTVLLQCVTLLVLLVFGFARDVAPLGFVPSPDAVVRLGDLLATGGDDVSQYQTPAPVTDGIRLILVGGVALIALLVDVLAVTLRSAASAGLPLLGLYSVAAGLTPEGESRWQWFLLGSAGFLTLLLADGRDRLSRWGRVFSGGAPAGRGLLPGGASALDRSSRSPVRTGRRIAGVTLGIAVLVPLALPSLGDGVIDTDRPGGGGVGGGQAIAVNPLVSMQDSLNQPQNREVMKYRTSAKENSDVYLRIMALDEFDGTTWRPAERELQSLPPVLPDPPGLTDGVNRTEIRTSVATAGWYRQDALPMPYPATAVDASGDWRYEPLGQNVIGDEGQRVGGMSYQVSSLVVRPTAEQLAGAPPPSKRMLDEYTKVPGNVPDVVAREARRITRGAANDYERAMALQEWFTGSGRFVYNTEVDSGVGERAIERFLEKKEGFCVHFSFTMAAMARTLGIPARVAVGYVPGTSNSDGTYSVGLQDAHAWPELYFEGVGWVRFEPTPSRGNTPDYAQEQTENNETSAPTTAPDPTAEATRGATQEPVCDARAQRAGECTTKDPLVAGGSSSGGPPTWPTVAKAAGPVLLFLALLLPVVWRRRLRTRRLGTGRNGGAPDNGELVTARTLAAWLELLDTAWDFGVLPDHSETPRRAAARIIRESALEGDAADAARRTATAVEQVLYAPAPKPPTGLAADVRVVIAALGVAAPSRVRFRALFLPRSLARVRWAAADRWSRGTSRVAAALRGLPRPSRLRQSGAQR</sequence>
<dbReference type="SUPFAM" id="SSF54001">
    <property type="entry name" value="Cysteine proteinases"/>
    <property type="match status" value="1"/>
</dbReference>
<dbReference type="SMART" id="SM00460">
    <property type="entry name" value="TGc"/>
    <property type="match status" value="1"/>
</dbReference>
<dbReference type="InterPro" id="IPR038765">
    <property type="entry name" value="Papain-like_cys_pep_sf"/>
</dbReference>
<keyword evidence="5" id="KW-1185">Reference proteome</keyword>
<dbReference type="InterPro" id="IPR052901">
    <property type="entry name" value="Bact_TGase-like"/>
</dbReference>
<dbReference type="PROSITE" id="PS51257">
    <property type="entry name" value="PROKAR_LIPOPROTEIN"/>
    <property type="match status" value="1"/>
</dbReference>
<feature type="transmembrane region" description="Helical" evidence="2">
    <location>
        <begin position="60"/>
        <end position="76"/>
    </location>
</feature>
<evidence type="ECO:0000313" key="5">
    <source>
        <dbReference type="Proteomes" id="UP000050867"/>
    </source>
</evidence>
<dbReference type="AlphaFoldDB" id="A0A0T6LVY8"/>
<dbReference type="eggNOG" id="COG1305">
    <property type="taxonomic scope" value="Bacteria"/>
</dbReference>
<dbReference type="RefSeq" id="WP_040910908.1">
    <property type="nucleotide sequence ID" value="NZ_LLZU01000006.1"/>
</dbReference>
<dbReference type="Pfam" id="PF01841">
    <property type="entry name" value="Transglut_core"/>
    <property type="match status" value="1"/>
</dbReference>
<dbReference type="PANTHER" id="PTHR42736">
    <property type="entry name" value="PROTEIN-GLUTAMINE GAMMA-GLUTAMYLTRANSFERASE"/>
    <property type="match status" value="1"/>
</dbReference>
<protein>
    <submittedName>
        <fullName evidence="4">Transglutaminase</fullName>
    </submittedName>
</protein>
<name>A0A0T6LVY8_WENVI</name>
<dbReference type="PANTHER" id="PTHR42736:SF1">
    <property type="entry name" value="PROTEIN-GLUTAMINE GAMMA-GLUTAMYLTRANSFERASE"/>
    <property type="match status" value="1"/>
</dbReference>
<feature type="domain" description="Transglutaminase-like" evidence="3">
    <location>
        <begin position="485"/>
        <end position="555"/>
    </location>
</feature>
<feature type="transmembrane region" description="Helical" evidence="2">
    <location>
        <begin position="117"/>
        <end position="136"/>
    </location>
</feature>
<dbReference type="InterPro" id="IPR021878">
    <property type="entry name" value="TgpA_N"/>
</dbReference>
<keyword evidence="2" id="KW-1133">Transmembrane helix</keyword>
<dbReference type="InterPro" id="IPR002931">
    <property type="entry name" value="Transglutaminase-like"/>
</dbReference>
<evidence type="ECO:0000313" key="4">
    <source>
        <dbReference type="EMBL" id="KRV50176.1"/>
    </source>
</evidence>
<feature type="region of interest" description="Disordered" evidence="1">
    <location>
        <begin position="554"/>
        <end position="599"/>
    </location>
</feature>
<feature type="transmembrane region" description="Helical" evidence="2">
    <location>
        <begin position="628"/>
        <end position="647"/>
    </location>
</feature>
<keyword evidence="2" id="KW-0472">Membrane</keyword>
<dbReference type="Pfam" id="PF13559">
    <property type="entry name" value="DUF4129"/>
    <property type="match status" value="1"/>
</dbReference>
<proteinExistence type="predicted"/>
<dbReference type="Proteomes" id="UP000050867">
    <property type="component" value="Unassembled WGS sequence"/>
</dbReference>
<feature type="compositionally biased region" description="Low complexity" evidence="1">
    <location>
        <begin position="575"/>
        <end position="587"/>
    </location>
</feature>
<evidence type="ECO:0000256" key="2">
    <source>
        <dbReference type="SAM" id="Phobius"/>
    </source>
</evidence>